<dbReference type="Proteomes" id="UP000198816">
    <property type="component" value="Unassembled WGS sequence"/>
</dbReference>
<dbReference type="SMART" id="SM00448">
    <property type="entry name" value="REC"/>
    <property type="match status" value="1"/>
</dbReference>
<dbReference type="RefSeq" id="WP_093038296.1">
    <property type="nucleotide sequence ID" value="NZ_FNNZ01000043.1"/>
</dbReference>
<dbReference type="Pfam" id="PF03861">
    <property type="entry name" value="ANTAR"/>
    <property type="match status" value="1"/>
</dbReference>
<keyword evidence="2" id="KW-0902">Two-component regulatory system</keyword>
<name>A0A1H3D6F1_THIRO</name>
<keyword evidence="10" id="KW-1185">Reference proteome</keyword>
<evidence type="ECO:0000259" key="7">
    <source>
        <dbReference type="PROSITE" id="PS50110"/>
    </source>
</evidence>
<dbReference type="AlphaFoldDB" id="A0A1H3D6F1"/>
<dbReference type="PANTHER" id="PTHR48111">
    <property type="entry name" value="REGULATOR OF RPOS"/>
    <property type="match status" value="1"/>
</dbReference>
<evidence type="ECO:0000313" key="10">
    <source>
        <dbReference type="Proteomes" id="UP000198816"/>
    </source>
</evidence>
<dbReference type="GO" id="GO:0032993">
    <property type="term" value="C:protein-DNA complex"/>
    <property type="evidence" value="ECO:0007669"/>
    <property type="project" value="TreeGrafter"/>
</dbReference>
<dbReference type="InterPro" id="IPR039420">
    <property type="entry name" value="WalR-like"/>
</dbReference>
<evidence type="ECO:0000256" key="3">
    <source>
        <dbReference type="ARBA" id="ARBA00023015"/>
    </source>
</evidence>
<dbReference type="PROSITE" id="PS50110">
    <property type="entry name" value="RESPONSE_REGULATORY"/>
    <property type="match status" value="1"/>
</dbReference>
<dbReference type="InterPro" id="IPR001789">
    <property type="entry name" value="Sig_transdc_resp-reg_receiver"/>
</dbReference>
<dbReference type="Pfam" id="PF00072">
    <property type="entry name" value="Response_reg"/>
    <property type="match status" value="1"/>
</dbReference>
<evidence type="ECO:0000256" key="5">
    <source>
        <dbReference type="ARBA" id="ARBA00023163"/>
    </source>
</evidence>
<dbReference type="InterPro" id="IPR008327">
    <property type="entry name" value="Sig_transdc_resp-reg_antiterm"/>
</dbReference>
<dbReference type="Gene3D" id="1.10.10.10">
    <property type="entry name" value="Winged helix-like DNA-binding domain superfamily/Winged helix DNA-binding domain"/>
    <property type="match status" value="1"/>
</dbReference>
<dbReference type="InterPro" id="IPR011006">
    <property type="entry name" value="CheY-like_superfamily"/>
</dbReference>
<dbReference type="GO" id="GO:0000976">
    <property type="term" value="F:transcription cis-regulatory region binding"/>
    <property type="evidence" value="ECO:0007669"/>
    <property type="project" value="TreeGrafter"/>
</dbReference>
<keyword evidence="3" id="KW-0805">Transcription regulation</keyword>
<dbReference type="PANTHER" id="PTHR48111:SF1">
    <property type="entry name" value="TWO-COMPONENT RESPONSE REGULATOR ORR33"/>
    <property type="match status" value="1"/>
</dbReference>
<dbReference type="PROSITE" id="PS50921">
    <property type="entry name" value="ANTAR"/>
    <property type="match status" value="1"/>
</dbReference>
<dbReference type="GO" id="GO:0006355">
    <property type="term" value="P:regulation of DNA-templated transcription"/>
    <property type="evidence" value="ECO:0007669"/>
    <property type="project" value="TreeGrafter"/>
</dbReference>
<keyword evidence="1 6" id="KW-0597">Phosphoprotein</keyword>
<dbReference type="SUPFAM" id="SSF52172">
    <property type="entry name" value="CheY-like"/>
    <property type="match status" value="1"/>
</dbReference>
<evidence type="ECO:0000313" key="9">
    <source>
        <dbReference type="EMBL" id="SDX62092.1"/>
    </source>
</evidence>
<dbReference type="InterPro" id="IPR005561">
    <property type="entry name" value="ANTAR"/>
</dbReference>
<dbReference type="EMBL" id="FNNZ01000043">
    <property type="protein sequence ID" value="SDX62092.1"/>
    <property type="molecule type" value="Genomic_DNA"/>
</dbReference>
<dbReference type="GO" id="GO:0000156">
    <property type="term" value="F:phosphorelay response regulator activity"/>
    <property type="evidence" value="ECO:0007669"/>
    <property type="project" value="TreeGrafter"/>
</dbReference>
<dbReference type="GO" id="GO:0003723">
    <property type="term" value="F:RNA binding"/>
    <property type="evidence" value="ECO:0007669"/>
    <property type="project" value="InterPro"/>
</dbReference>
<dbReference type="CDD" id="cd00156">
    <property type="entry name" value="REC"/>
    <property type="match status" value="1"/>
</dbReference>
<feature type="modified residue" description="4-aspartylphosphate" evidence="6">
    <location>
        <position position="54"/>
    </location>
</feature>
<dbReference type="SMART" id="SM01012">
    <property type="entry name" value="ANTAR"/>
    <property type="match status" value="1"/>
</dbReference>
<accession>A0A1H3D6F1</accession>
<organism evidence="9 10">
    <name type="scientific">Thiocapsa roseopersicina</name>
    <dbReference type="NCBI Taxonomy" id="1058"/>
    <lineage>
        <taxon>Bacteria</taxon>
        <taxon>Pseudomonadati</taxon>
        <taxon>Pseudomonadota</taxon>
        <taxon>Gammaproteobacteria</taxon>
        <taxon>Chromatiales</taxon>
        <taxon>Chromatiaceae</taxon>
        <taxon>Thiocapsa</taxon>
    </lineage>
</organism>
<dbReference type="PIRSF" id="PIRSF036382">
    <property type="entry name" value="RR_antiterm"/>
    <property type="match status" value="1"/>
</dbReference>
<gene>
    <name evidence="9" type="ORF">SAMN05421783_14312</name>
</gene>
<keyword evidence="5" id="KW-0804">Transcription</keyword>
<protein>
    <submittedName>
        <fullName evidence="9">Response regulator receiver and ANTAR domain protein</fullName>
    </submittedName>
</protein>
<evidence type="ECO:0000256" key="6">
    <source>
        <dbReference type="PROSITE-ProRule" id="PRU00169"/>
    </source>
</evidence>
<evidence type="ECO:0000256" key="4">
    <source>
        <dbReference type="ARBA" id="ARBA00023125"/>
    </source>
</evidence>
<feature type="domain" description="ANTAR" evidence="8">
    <location>
        <begin position="124"/>
        <end position="185"/>
    </location>
</feature>
<proteinExistence type="predicted"/>
<sequence length="193" mass="21558">MSIRIMLVDARPDRREVLGPALSAEGFDVVACVDPEEGLLSAVVRFAPDVVLIDIDSPSRDTLENLRTVQAHQPRPMVMFTQDDANESIRRAIEAGVSAYIVDGIERRRVRPIVEAAMARFSQFQALEKELLETRGKLAERKLIERAKGIIMKQQGLSEDAAFQAMRRLAMRKNKRLAEIAESVISASELFAP</sequence>
<evidence type="ECO:0000256" key="2">
    <source>
        <dbReference type="ARBA" id="ARBA00023012"/>
    </source>
</evidence>
<keyword evidence="4" id="KW-0238">DNA-binding</keyword>
<feature type="domain" description="Response regulatory" evidence="7">
    <location>
        <begin position="4"/>
        <end position="118"/>
    </location>
</feature>
<dbReference type="Gene3D" id="3.40.50.2300">
    <property type="match status" value="1"/>
</dbReference>
<evidence type="ECO:0000256" key="1">
    <source>
        <dbReference type="ARBA" id="ARBA00022553"/>
    </source>
</evidence>
<evidence type="ECO:0000259" key="8">
    <source>
        <dbReference type="PROSITE" id="PS50921"/>
    </source>
</evidence>
<reference evidence="10" key="1">
    <citation type="submission" date="2016-10" db="EMBL/GenBank/DDBJ databases">
        <authorList>
            <person name="Varghese N."/>
            <person name="Submissions S."/>
        </authorList>
    </citation>
    <scope>NUCLEOTIDE SEQUENCE [LARGE SCALE GENOMIC DNA]</scope>
    <source>
        <strain evidence="10">DSM 217</strain>
    </source>
</reference>
<dbReference type="STRING" id="1058.SAMN05421783_14312"/>
<dbReference type="InterPro" id="IPR036388">
    <property type="entry name" value="WH-like_DNA-bd_sf"/>
</dbReference>
<dbReference type="OrthoDB" id="9782798at2"/>
<dbReference type="GO" id="GO:0005829">
    <property type="term" value="C:cytosol"/>
    <property type="evidence" value="ECO:0007669"/>
    <property type="project" value="TreeGrafter"/>
</dbReference>